<dbReference type="InterPro" id="IPR017439">
    <property type="entry name" value="Amidohydrolase"/>
</dbReference>
<dbReference type="InterPro" id="IPR002933">
    <property type="entry name" value="Peptidase_M20"/>
</dbReference>
<dbReference type="GO" id="GO:0046872">
    <property type="term" value="F:metal ion binding"/>
    <property type="evidence" value="ECO:0007669"/>
    <property type="project" value="UniProtKB-KW"/>
</dbReference>
<dbReference type="NCBIfam" id="TIGR01891">
    <property type="entry name" value="amidohydrolases"/>
    <property type="match status" value="1"/>
</dbReference>
<accession>A0A7X2NPU3</accession>
<feature type="binding site" evidence="2">
    <location>
        <position position="367"/>
    </location>
    <ligand>
        <name>Mn(2+)</name>
        <dbReference type="ChEBI" id="CHEBI:29035"/>
        <label>2</label>
    </ligand>
</feature>
<gene>
    <name evidence="4" type="ORF">FYJ51_00325</name>
</gene>
<evidence type="ECO:0000313" key="5">
    <source>
        <dbReference type="Proteomes" id="UP000461880"/>
    </source>
</evidence>
<comment type="caution">
    <text evidence="4">The sequence shown here is derived from an EMBL/GenBank/DDBJ whole genome shotgun (WGS) entry which is preliminary data.</text>
</comment>
<feature type="binding site" evidence="2">
    <location>
        <position position="106"/>
    </location>
    <ligand>
        <name>Mn(2+)</name>
        <dbReference type="ChEBI" id="CHEBI:29035"/>
        <label>2</label>
    </ligand>
</feature>
<dbReference type="FunFam" id="3.30.70.360:FF:000001">
    <property type="entry name" value="N-acetyldiaminopimelate deacetylase"/>
    <property type="match status" value="1"/>
</dbReference>
<dbReference type="SUPFAM" id="SSF55031">
    <property type="entry name" value="Bacterial exopeptidase dimerisation domain"/>
    <property type="match status" value="1"/>
</dbReference>
<dbReference type="Gene3D" id="3.30.70.360">
    <property type="match status" value="1"/>
</dbReference>
<dbReference type="GO" id="GO:0019877">
    <property type="term" value="P:diaminopimelate biosynthetic process"/>
    <property type="evidence" value="ECO:0007669"/>
    <property type="project" value="UniProtKB-ARBA"/>
</dbReference>
<feature type="binding site" evidence="2">
    <location>
        <position position="166"/>
    </location>
    <ligand>
        <name>Mn(2+)</name>
        <dbReference type="ChEBI" id="CHEBI:29035"/>
        <label>2</label>
    </ligand>
</feature>
<evidence type="ECO:0000256" key="2">
    <source>
        <dbReference type="PIRSR" id="PIRSR005962-1"/>
    </source>
</evidence>
<dbReference type="EMBL" id="VUMN01000001">
    <property type="protein sequence ID" value="MSS57356.1"/>
    <property type="molecule type" value="Genomic_DNA"/>
</dbReference>
<feature type="binding site" evidence="2">
    <location>
        <position position="108"/>
    </location>
    <ligand>
        <name>Mn(2+)</name>
        <dbReference type="ChEBI" id="CHEBI:29035"/>
        <label>2</label>
    </ligand>
</feature>
<keyword evidence="5" id="KW-1185">Reference proteome</keyword>
<feature type="domain" description="Peptidase M20 dimerisation" evidence="3">
    <location>
        <begin position="188"/>
        <end position="286"/>
    </location>
</feature>
<dbReference type="RefSeq" id="WP_154502031.1">
    <property type="nucleotide sequence ID" value="NZ_VUMN01000001.1"/>
</dbReference>
<dbReference type="SUPFAM" id="SSF53187">
    <property type="entry name" value="Zn-dependent exopeptidases"/>
    <property type="match status" value="1"/>
</dbReference>
<protein>
    <submittedName>
        <fullName evidence="4">Amidohydrolase</fullName>
    </submittedName>
</protein>
<name>A0A7X2NPU3_9FIRM</name>
<evidence type="ECO:0000259" key="3">
    <source>
        <dbReference type="Pfam" id="PF07687"/>
    </source>
</evidence>
<keyword evidence="2" id="KW-0479">Metal-binding</keyword>
<feature type="binding site" evidence="2">
    <location>
        <position position="142"/>
    </location>
    <ligand>
        <name>Mn(2+)</name>
        <dbReference type="ChEBI" id="CHEBI:29035"/>
        <label>2</label>
    </ligand>
</feature>
<dbReference type="InterPro" id="IPR036264">
    <property type="entry name" value="Bact_exopeptidase_dim_dom"/>
</dbReference>
<dbReference type="GO" id="GO:0050118">
    <property type="term" value="F:N-acetyldiaminopimelate deacetylase activity"/>
    <property type="evidence" value="ECO:0007669"/>
    <property type="project" value="UniProtKB-ARBA"/>
</dbReference>
<dbReference type="Gene3D" id="3.40.630.10">
    <property type="entry name" value="Zn peptidases"/>
    <property type="match status" value="1"/>
</dbReference>
<dbReference type="AlphaFoldDB" id="A0A7X2NPU3"/>
<dbReference type="PANTHER" id="PTHR11014">
    <property type="entry name" value="PEPTIDASE M20 FAMILY MEMBER"/>
    <property type="match status" value="1"/>
</dbReference>
<keyword evidence="2" id="KW-0464">Manganese</keyword>
<reference evidence="4 5" key="1">
    <citation type="submission" date="2019-08" db="EMBL/GenBank/DDBJ databases">
        <title>In-depth cultivation of the pig gut microbiome towards novel bacterial diversity and tailored functional studies.</title>
        <authorList>
            <person name="Wylensek D."/>
            <person name="Hitch T.C.A."/>
            <person name="Clavel T."/>
        </authorList>
    </citation>
    <scope>NUCLEOTIDE SEQUENCE [LARGE SCALE GENOMIC DNA]</scope>
    <source>
        <strain evidence="4 5">Oil+RF-744-GAM-WT-6</strain>
    </source>
</reference>
<keyword evidence="1 4" id="KW-0378">Hydrolase</keyword>
<proteinExistence type="predicted"/>
<organism evidence="4 5">
    <name type="scientific">Stecheria intestinalis</name>
    <dbReference type="NCBI Taxonomy" id="2606630"/>
    <lineage>
        <taxon>Bacteria</taxon>
        <taxon>Bacillati</taxon>
        <taxon>Bacillota</taxon>
        <taxon>Erysipelotrichia</taxon>
        <taxon>Erysipelotrichales</taxon>
        <taxon>Erysipelotrichaceae</taxon>
        <taxon>Stecheria</taxon>
    </lineage>
</organism>
<evidence type="ECO:0000256" key="1">
    <source>
        <dbReference type="ARBA" id="ARBA00022801"/>
    </source>
</evidence>
<sequence length="398" mass="43688">MNELEQKIMDQTIADHDYVVGLRRYFHEHPEIAKEEFNTQKRIEEELDKLGIPHKRIAGTGVYAEIRGNLPGKRTIVLRADIDALPEQEEHDCPYKSQIPNRMHACGHDAHDAALIGAARILNANKDLFSGTIRFTWQPGEEIGYGARVIVDEGDLDGADRTFGEHLASDVTAGDIAITPGPNNASVDWFRITVHGKAAHVSVPQRGIDALYIASQIVVAIQALITRRTSPMDNVLVGIGKFTSGDAYNIVAAEAKLEGTIRVFKPEIRKQVKADIERLSTNIAESYGGTVSFEWNDNTSPLINDEKAAAEAQKTAIGLFGSEHVITNRAPALGGDDFAEYILKVPGVYAYVGSGNDSRPETRVAHHDTHFDIDEDCLRVGVAMYAAYAIEYLNGTLD</sequence>
<dbReference type="PANTHER" id="PTHR11014:SF63">
    <property type="entry name" value="METALLOPEPTIDASE, PUTATIVE (AFU_ORTHOLOGUE AFUA_6G09600)-RELATED"/>
    <property type="match status" value="1"/>
</dbReference>
<dbReference type="PIRSF" id="PIRSF005962">
    <property type="entry name" value="Pept_M20D_amidohydro"/>
    <property type="match status" value="1"/>
</dbReference>
<dbReference type="InterPro" id="IPR011650">
    <property type="entry name" value="Peptidase_M20_dimer"/>
</dbReference>
<evidence type="ECO:0000313" key="4">
    <source>
        <dbReference type="EMBL" id="MSS57356.1"/>
    </source>
</evidence>
<dbReference type="Pfam" id="PF07687">
    <property type="entry name" value="M20_dimer"/>
    <property type="match status" value="1"/>
</dbReference>
<dbReference type="Proteomes" id="UP000461880">
    <property type="component" value="Unassembled WGS sequence"/>
</dbReference>
<dbReference type="Pfam" id="PF01546">
    <property type="entry name" value="Peptidase_M20"/>
    <property type="match status" value="1"/>
</dbReference>
<comment type="cofactor">
    <cofactor evidence="2">
        <name>Mn(2+)</name>
        <dbReference type="ChEBI" id="CHEBI:29035"/>
    </cofactor>
    <text evidence="2">The Mn(2+) ion enhances activity.</text>
</comment>